<proteinExistence type="predicted"/>
<dbReference type="AlphaFoldDB" id="A0AB74JGB2"/>
<evidence type="ECO:0000313" key="1">
    <source>
        <dbReference type="EMBL" id="THX22290.1"/>
    </source>
</evidence>
<accession>A0AB74JGB2</accession>
<name>A0AB74JGB2_AURPU</name>
<evidence type="ECO:0008006" key="3">
    <source>
        <dbReference type="Google" id="ProtNLM"/>
    </source>
</evidence>
<dbReference type="EMBL" id="QZAT01000192">
    <property type="protein sequence ID" value="THX22290.1"/>
    <property type="molecule type" value="Genomic_DNA"/>
</dbReference>
<comment type="caution">
    <text evidence="1">The sequence shown here is derived from an EMBL/GenBank/DDBJ whole genome shotgun (WGS) entry which is preliminary data.</text>
</comment>
<dbReference type="Proteomes" id="UP000310374">
    <property type="component" value="Unassembled WGS sequence"/>
</dbReference>
<organism evidence="1 2">
    <name type="scientific">Aureobasidium pullulans</name>
    <name type="common">Black yeast</name>
    <name type="synonym">Pullularia pullulans</name>
    <dbReference type="NCBI Taxonomy" id="5580"/>
    <lineage>
        <taxon>Eukaryota</taxon>
        <taxon>Fungi</taxon>
        <taxon>Dikarya</taxon>
        <taxon>Ascomycota</taxon>
        <taxon>Pezizomycotina</taxon>
        <taxon>Dothideomycetes</taxon>
        <taxon>Dothideomycetidae</taxon>
        <taxon>Dothideales</taxon>
        <taxon>Saccotheciaceae</taxon>
        <taxon>Aureobasidium</taxon>
    </lineage>
</organism>
<protein>
    <recommendedName>
        <fullName evidence="3">Knr4/Smi1-like domain-containing protein</fullName>
    </recommendedName>
</protein>
<reference evidence="1 2" key="1">
    <citation type="submission" date="2018-10" db="EMBL/GenBank/DDBJ databases">
        <title>Fifty Aureobasidium pullulans genomes reveal a recombining polyextremotolerant generalist.</title>
        <authorList>
            <person name="Gostincar C."/>
            <person name="Turk M."/>
            <person name="Zajc J."/>
            <person name="Gunde-Cimerman N."/>
        </authorList>
    </citation>
    <scope>NUCLEOTIDE SEQUENCE [LARGE SCALE GENOMIC DNA]</scope>
    <source>
        <strain evidence="1 2">EXF-10081</strain>
    </source>
</reference>
<gene>
    <name evidence="1" type="ORF">D6D12_09282</name>
</gene>
<sequence>MIELPPQTELTRYGLAPSFFQDMDSSIEIEDDFKHLTPTEQSEAMADLIAQFADQMLDNNKRVFSRVLDIIGATDTKGHKTLHLDMLATHLAMETPEILEVKSWNSDDFDLPNTITSVDNFRAQSCLGNMPGTHPWKSGSSDYVTESLQSLATAVRKNASRELLGDAAETLELPAPFCEFFKHTGGVTYPNLDRQMFICSFGDTISSAQEQAQPLEKMCERAPAFGFEVAAGWKAGDNDQNSWIHYLLCKEVDEPNEPWEWRIFINNINFQDFGYYDTLGDFLVWYSGAFDWVDWDAVQSHVDDLCEKCKKALEVDEE</sequence>
<evidence type="ECO:0000313" key="2">
    <source>
        <dbReference type="Proteomes" id="UP000310374"/>
    </source>
</evidence>